<dbReference type="InterPro" id="IPR028994">
    <property type="entry name" value="Integrin_alpha_N"/>
</dbReference>
<evidence type="ECO:0000256" key="1">
    <source>
        <dbReference type="ARBA" id="ARBA00009865"/>
    </source>
</evidence>
<dbReference type="Proteomes" id="UP001199816">
    <property type="component" value="Unassembled WGS sequence"/>
</dbReference>
<dbReference type="SUPFAM" id="SSF75005">
    <property type="entry name" value="Arabinanase/levansucrase/invertase"/>
    <property type="match status" value="1"/>
</dbReference>
<dbReference type="PROSITE" id="PS51257">
    <property type="entry name" value="PROKAR_LIPOPROTEIN"/>
    <property type="match status" value="1"/>
</dbReference>
<name>A0ABS8PNE6_9BACT</name>
<dbReference type="Pfam" id="PF13517">
    <property type="entry name" value="FG-GAP_3"/>
    <property type="match status" value="2"/>
</dbReference>
<keyword evidence="2" id="KW-0732">Signal</keyword>
<evidence type="ECO:0000313" key="6">
    <source>
        <dbReference type="Proteomes" id="UP001199816"/>
    </source>
</evidence>
<evidence type="ECO:0000256" key="3">
    <source>
        <dbReference type="ARBA" id="ARBA00022801"/>
    </source>
</evidence>
<keyword evidence="6" id="KW-1185">Reference proteome</keyword>
<evidence type="ECO:0000313" key="5">
    <source>
        <dbReference type="EMBL" id="MCD2422551.1"/>
    </source>
</evidence>
<reference evidence="5 6" key="1">
    <citation type="submission" date="2021-11" db="EMBL/GenBank/DDBJ databases">
        <title>Genomic of Niabella pedocola.</title>
        <authorList>
            <person name="Wu T."/>
        </authorList>
    </citation>
    <scope>NUCLEOTIDE SEQUENCE [LARGE SCALE GENOMIC DNA]</scope>
    <source>
        <strain evidence="5 6">JCM 31011</strain>
    </source>
</reference>
<evidence type="ECO:0000256" key="2">
    <source>
        <dbReference type="ARBA" id="ARBA00022729"/>
    </source>
</evidence>
<comment type="similarity">
    <text evidence="1">Belongs to the glycosyl hydrolase 43 family.</text>
</comment>
<keyword evidence="3" id="KW-0378">Hydrolase</keyword>
<comment type="caution">
    <text evidence="5">The sequence shown here is derived from an EMBL/GenBank/DDBJ whole genome shotgun (WGS) entry which is preliminary data.</text>
</comment>
<dbReference type="PANTHER" id="PTHR43817">
    <property type="entry name" value="GLYCOSYL HYDROLASE"/>
    <property type="match status" value="1"/>
</dbReference>
<dbReference type="Gene3D" id="2.115.10.20">
    <property type="entry name" value="Glycosyl hydrolase domain, family 43"/>
    <property type="match status" value="1"/>
</dbReference>
<protein>
    <submittedName>
        <fullName evidence="5">Family 43 glycosylhydrolase</fullName>
    </submittedName>
</protein>
<organism evidence="5 6">
    <name type="scientific">Niabella pedocola</name>
    <dbReference type="NCBI Taxonomy" id="1752077"/>
    <lineage>
        <taxon>Bacteria</taxon>
        <taxon>Pseudomonadati</taxon>
        <taxon>Bacteroidota</taxon>
        <taxon>Chitinophagia</taxon>
        <taxon>Chitinophagales</taxon>
        <taxon>Chitinophagaceae</taxon>
        <taxon>Niabella</taxon>
    </lineage>
</organism>
<evidence type="ECO:0000256" key="4">
    <source>
        <dbReference type="ARBA" id="ARBA00023295"/>
    </source>
</evidence>
<dbReference type="CDD" id="cd18820">
    <property type="entry name" value="GH43_LbAraf43-like"/>
    <property type="match status" value="1"/>
</dbReference>
<dbReference type="SUPFAM" id="SSF69318">
    <property type="entry name" value="Integrin alpha N-terminal domain"/>
    <property type="match status" value="1"/>
</dbReference>
<keyword evidence="4" id="KW-0326">Glycosidase</keyword>
<dbReference type="InterPro" id="IPR006710">
    <property type="entry name" value="Glyco_hydro_43"/>
</dbReference>
<dbReference type="EMBL" id="JAJNEC010000004">
    <property type="protein sequence ID" value="MCD2422551.1"/>
    <property type="molecule type" value="Genomic_DNA"/>
</dbReference>
<dbReference type="InterPro" id="IPR023296">
    <property type="entry name" value="Glyco_hydro_beta-prop_sf"/>
</dbReference>
<dbReference type="PANTHER" id="PTHR43817:SF1">
    <property type="entry name" value="HYDROLASE, FAMILY 43, PUTATIVE (AFU_ORTHOLOGUE AFUA_3G01660)-RELATED"/>
    <property type="match status" value="1"/>
</dbReference>
<gene>
    <name evidence="5" type="ORF">LQ567_07230</name>
</gene>
<dbReference type="InterPro" id="IPR013517">
    <property type="entry name" value="FG-GAP"/>
</dbReference>
<sequence length="732" mass="77825">MKKNFLPCMLMGTLLWAAVGCRKEVRPSLSPGRSSGARALTLTTTPVKGDVDGDGKADLVTFHTNGNVYTYRSDSAGLFDSGIPCFNGTMNSAIYDNTGHLAIDVTDVNGDGRSDVVTANTNGTIYVYTGKTDGTFNNAIGSFNGTYDPGFNGTTGYWPIAVGDVNGDGRGDLVSERDGSIIVHPGNADASFGLAVFSFNGSFNSAMRDATGHYTVDVGDVNGDGLADLVTINTDGNAYTYPGQGNYTFGNPIASFSGTMELGLMDGGGHEPVALADVNGDGRADLVTHHSGGTVYVYPGKADGTFSAGIASFGGGMASSIYKGVGHEVACVMDVTGDGYADLVTAHTNDNVYVYPGQSNGQFASGVVNFGTFYSSRFGMSLGHEIVMEKSIIRRRGTLLRQYFKNPMVSTPWDNPDPFVTQKDDFYYFTYSQDSRIGIRKAKHASLFGIAAEPNIWTTAGSGLSQVWAPELHYLNGAWYVYFTATPDGTDFGHRMYYMKNTDTDNDPTTGSWTAPAQIGNGPNYYSIDGTILTASNGSGALWFIWCGRKYSGDASRLYISRMSGPTALTGSAVMISAPYYSWETQGYPVNEGPAVLRETPAGLTYVVYSASAADQPTGYCLGLLSLRAGGDPMVASDWTKRSTPVFSSSSANAVYSPGHCSFFTSNYVNSAGTSLQQHWIVYHAKATSNLGYSGRTARMQSFGWDAAHAPVLGTPVGLPSNIAVPKSEHYN</sequence>
<proteinExistence type="inferred from homology"/>
<accession>A0ABS8PNE6</accession>
<dbReference type="RefSeq" id="WP_231003647.1">
    <property type="nucleotide sequence ID" value="NZ_JAJNEC010000004.1"/>
</dbReference>
<dbReference type="Gene3D" id="2.130.10.130">
    <property type="entry name" value="Integrin alpha, N-terminal"/>
    <property type="match status" value="3"/>
</dbReference>
<dbReference type="Pfam" id="PF04616">
    <property type="entry name" value="Glyco_hydro_43"/>
    <property type="match status" value="1"/>
</dbReference>